<gene>
    <name evidence="7" type="ORF">CTEN210_15382</name>
</gene>
<sequence>MKKNFWNEPGGGAATSSSRTEEAASSLQKGKRSFPVKLFQVLEYAELHNHQDIIAWQDHGRCFRIHNKQRLAEELLPLFFATAQYHSFRRSLNNWGFRQIQGPSHRDKGCYFHQNFMRTKYNACLSIKRAKKSDVVSRGSLMPHEEPAFHHMMPMPLSRAAPSPLLGTRLNSEESLPNMTFLNSMMNGRNCFFNSHNASWQQPNINGAAFSFDGSADLTSICQQIMNGTWSFPSLNPGQNNTILQAVSETDTMSCRTQNNNLMTGFDHGTLEAIQNGIENNHNATQVQNRVDNNSMNIDLNSVTYQQLKRSLPDNLTELCNVFDET</sequence>
<evidence type="ECO:0000256" key="3">
    <source>
        <dbReference type="ARBA" id="ARBA00023242"/>
    </source>
</evidence>
<dbReference type="PANTHER" id="PTHR10015:SF206">
    <property type="entry name" value="HSF-TYPE DNA-BINDING DOMAIN-CONTAINING PROTEIN"/>
    <property type="match status" value="1"/>
</dbReference>
<keyword evidence="8" id="KW-1185">Reference proteome</keyword>
<keyword evidence="2" id="KW-0238">DNA-binding</keyword>
<dbReference type="GO" id="GO:0005634">
    <property type="term" value="C:nucleus"/>
    <property type="evidence" value="ECO:0007669"/>
    <property type="project" value="UniProtKB-SubCell"/>
</dbReference>
<comment type="subcellular location">
    <subcellularLocation>
        <location evidence="1">Nucleus</location>
    </subcellularLocation>
</comment>
<dbReference type="SUPFAM" id="SSF46785">
    <property type="entry name" value="Winged helix' DNA-binding domain"/>
    <property type="match status" value="1"/>
</dbReference>
<dbReference type="SMART" id="SM00415">
    <property type="entry name" value="HSF"/>
    <property type="match status" value="1"/>
</dbReference>
<dbReference type="InterPro" id="IPR036388">
    <property type="entry name" value="WH-like_DNA-bd_sf"/>
</dbReference>
<keyword evidence="3" id="KW-0539">Nucleus</keyword>
<name>A0AAD3HD71_9STRA</name>
<dbReference type="Gene3D" id="1.10.10.10">
    <property type="entry name" value="Winged helix-like DNA-binding domain superfamily/Winged helix DNA-binding domain"/>
    <property type="match status" value="1"/>
</dbReference>
<dbReference type="GO" id="GO:0003700">
    <property type="term" value="F:DNA-binding transcription factor activity"/>
    <property type="evidence" value="ECO:0007669"/>
    <property type="project" value="InterPro"/>
</dbReference>
<feature type="domain" description="HSF-type DNA-binding" evidence="6">
    <location>
        <begin position="30"/>
        <end position="130"/>
    </location>
</feature>
<evidence type="ECO:0000256" key="4">
    <source>
        <dbReference type="RuleBase" id="RU004020"/>
    </source>
</evidence>
<evidence type="ECO:0000256" key="2">
    <source>
        <dbReference type="ARBA" id="ARBA00023125"/>
    </source>
</evidence>
<reference evidence="7 8" key="1">
    <citation type="journal article" date="2021" name="Sci. Rep.">
        <title>The genome of the diatom Chaetoceros tenuissimus carries an ancient integrated fragment of an extant virus.</title>
        <authorList>
            <person name="Hongo Y."/>
            <person name="Kimura K."/>
            <person name="Takaki Y."/>
            <person name="Yoshida Y."/>
            <person name="Baba S."/>
            <person name="Kobayashi G."/>
            <person name="Nagasaki K."/>
            <person name="Hano T."/>
            <person name="Tomaru Y."/>
        </authorList>
    </citation>
    <scope>NUCLEOTIDE SEQUENCE [LARGE SCALE GENOMIC DNA]</scope>
    <source>
        <strain evidence="7 8">NIES-3715</strain>
    </source>
</reference>
<dbReference type="PANTHER" id="PTHR10015">
    <property type="entry name" value="HEAT SHOCK TRANSCRIPTION FACTOR"/>
    <property type="match status" value="1"/>
</dbReference>
<dbReference type="Proteomes" id="UP001054902">
    <property type="component" value="Unassembled WGS sequence"/>
</dbReference>
<dbReference type="FunFam" id="1.10.10.10:FF:000479">
    <property type="entry name" value="Predicted protein"/>
    <property type="match status" value="1"/>
</dbReference>
<evidence type="ECO:0000313" key="8">
    <source>
        <dbReference type="Proteomes" id="UP001054902"/>
    </source>
</evidence>
<evidence type="ECO:0000256" key="1">
    <source>
        <dbReference type="ARBA" id="ARBA00004123"/>
    </source>
</evidence>
<comment type="similarity">
    <text evidence="4">Belongs to the HSF family.</text>
</comment>
<evidence type="ECO:0000259" key="6">
    <source>
        <dbReference type="SMART" id="SM00415"/>
    </source>
</evidence>
<dbReference type="GO" id="GO:0043565">
    <property type="term" value="F:sequence-specific DNA binding"/>
    <property type="evidence" value="ECO:0007669"/>
    <property type="project" value="InterPro"/>
</dbReference>
<dbReference type="InterPro" id="IPR000232">
    <property type="entry name" value="HSF_DNA-bd"/>
</dbReference>
<evidence type="ECO:0000256" key="5">
    <source>
        <dbReference type="SAM" id="MobiDB-lite"/>
    </source>
</evidence>
<protein>
    <recommendedName>
        <fullName evidence="6">HSF-type DNA-binding domain-containing protein</fullName>
    </recommendedName>
</protein>
<accession>A0AAD3HD71</accession>
<evidence type="ECO:0000313" key="7">
    <source>
        <dbReference type="EMBL" id="GFH58906.1"/>
    </source>
</evidence>
<feature type="region of interest" description="Disordered" evidence="5">
    <location>
        <begin position="1"/>
        <end position="26"/>
    </location>
</feature>
<dbReference type="Pfam" id="PF00447">
    <property type="entry name" value="HSF_DNA-bind"/>
    <property type="match status" value="1"/>
</dbReference>
<proteinExistence type="inferred from homology"/>
<organism evidence="7 8">
    <name type="scientific">Chaetoceros tenuissimus</name>
    <dbReference type="NCBI Taxonomy" id="426638"/>
    <lineage>
        <taxon>Eukaryota</taxon>
        <taxon>Sar</taxon>
        <taxon>Stramenopiles</taxon>
        <taxon>Ochrophyta</taxon>
        <taxon>Bacillariophyta</taxon>
        <taxon>Coscinodiscophyceae</taxon>
        <taxon>Chaetocerotophycidae</taxon>
        <taxon>Chaetocerotales</taxon>
        <taxon>Chaetocerotaceae</taxon>
        <taxon>Chaetoceros</taxon>
    </lineage>
</organism>
<feature type="compositionally biased region" description="Low complexity" evidence="5">
    <location>
        <begin position="14"/>
        <end position="26"/>
    </location>
</feature>
<dbReference type="InterPro" id="IPR036390">
    <property type="entry name" value="WH_DNA-bd_sf"/>
</dbReference>
<dbReference type="AlphaFoldDB" id="A0AAD3HD71"/>
<dbReference type="EMBL" id="BLLK01000062">
    <property type="protein sequence ID" value="GFH58906.1"/>
    <property type="molecule type" value="Genomic_DNA"/>
</dbReference>
<comment type="caution">
    <text evidence="7">The sequence shown here is derived from an EMBL/GenBank/DDBJ whole genome shotgun (WGS) entry which is preliminary data.</text>
</comment>